<evidence type="ECO:0000313" key="10">
    <source>
        <dbReference type="EMBL" id="KAL1886107.1"/>
    </source>
</evidence>
<protein>
    <recommendedName>
        <fullName evidence="12">Centrosomin N-terminal motif 1 domain-containing protein</fullName>
    </recommendedName>
</protein>
<keyword evidence="3" id="KW-0597">Phosphoprotein</keyword>
<dbReference type="EMBL" id="JAVDPF010000001">
    <property type="protein sequence ID" value="KAL1886107.1"/>
    <property type="molecule type" value="Genomic_DNA"/>
</dbReference>
<evidence type="ECO:0000256" key="6">
    <source>
        <dbReference type="SAM" id="Coils"/>
    </source>
</evidence>
<proteinExistence type="predicted"/>
<dbReference type="Pfam" id="PF10495">
    <property type="entry name" value="PACT_coil_coil"/>
    <property type="match status" value="1"/>
</dbReference>
<evidence type="ECO:0000256" key="7">
    <source>
        <dbReference type="SAM" id="MobiDB-lite"/>
    </source>
</evidence>
<organism evidence="10 11">
    <name type="scientific">Paecilomyces lecythidis</name>
    <dbReference type="NCBI Taxonomy" id="3004212"/>
    <lineage>
        <taxon>Eukaryota</taxon>
        <taxon>Fungi</taxon>
        <taxon>Dikarya</taxon>
        <taxon>Ascomycota</taxon>
        <taxon>Pezizomycotina</taxon>
        <taxon>Eurotiomycetes</taxon>
        <taxon>Eurotiomycetidae</taxon>
        <taxon>Eurotiales</taxon>
        <taxon>Thermoascaceae</taxon>
        <taxon>Paecilomyces</taxon>
    </lineage>
</organism>
<comment type="subcellular location">
    <subcellularLocation>
        <location evidence="1">Cytoplasm</location>
        <location evidence="1">Cytoskeleton</location>
        <location evidence="1">Microtubule organizing center</location>
    </subcellularLocation>
</comment>
<dbReference type="InterPro" id="IPR019528">
    <property type="entry name" value="PACT_domain"/>
</dbReference>
<dbReference type="InterPro" id="IPR012943">
    <property type="entry name" value="Cnn_1N"/>
</dbReference>
<accession>A0ABR3YE77</accession>
<feature type="region of interest" description="Disordered" evidence="7">
    <location>
        <begin position="1215"/>
        <end position="1234"/>
    </location>
</feature>
<dbReference type="Proteomes" id="UP001583193">
    <property type="component" value="Unassembled WGS sequence"/>
</dbReference>
<dbReference type="PANTHER" id="PTHR18937">
    <property type="entry name" value="STRUCTURAL MAINTENANCE OF CHROMOSOMES SMC FAMILY MEMBER"/>
    <property type="match status" value="1"/>
</dbReference>
<evidence type="ECO:0000256" key="3">
    <source>
        <dbReference type="ARBA" id="ARBA00022553"/>
    </source>
</evidence>
<evidence type="ECO:0000259" key="8">
    <source>
        <dbReference type="Pfam" id="PF07989"/>
    </source>
</evidence>
<gene>
    <name evidence="10" type="ORF">Plec18167_000036</name>
</gene>
<evidence type="ECO:0000313" key="11">
    <source>
        <dbReference type="Proteomes" id="UP001583193"/>
    </source>
</evidence>
<feature type="compositionally biased region" description="Polar residues" evidence="7">
    <location>
        <begin position="979"/>
        <end position="991"/>
    </location>
</feature>
<feature type="region of interest" description="Disordered" evidence="7">
    <location>
        <begin position="385"/>
        <end position="423"/>
    </location>
</feature>
<feature type="domain" description="Centrosomin N-terminal motif 1" evidence="8">
    <location>
        <begin position="200"/>
        <end position="273"/>
    </location>
</feature>
<evidence type="ECO:0000256" key="5">
    <source>
        <dbReference type="ARBA" id="ARBA00023212"/>
    </source>
</evidence>
<comment type="caution">
    <text evidence="10">The sequence shown here is derived from an EMBL/GenBank/DDBJ whole genome shotgun (WGS) entry which is preliminary data.</text>
</comment>
<feature type="region of interest" description="Disordered" evidence="7">
    <location>
        <begin position="55"/>
        <end position="103"/>
    </location>
</feature>
<keyword evidence="11" id="KW-1185">Reference proteome</keyword>
<name>A0ABR3YE77_9EURO</name>
<evidence type="ECO:0000256" key="2">
    <source>
        <dbReference type="ARBA" id="ARBA00022490"/>
    </source>
</evidence>
<feature type="domain" description="Pericentrin/AKAP-450 centrosomal targeting" evidence="9">
    <location>
        <begin position="1128"/>
        <end position="1204"/>
    </location>
</feature>
<keyword evidence="5" id="KW-0206">Cytoskeleton</keyword>
<reference evidence="10 11" key="1">
    <citation type="journal article" date="2024" name="IMA Fungus">
        <title>IMA Genome - F19 : A genome assembly and annotation guide to empower mycologists, including annotated draft genome sequences of Ceratocystis pirilliformis, Diaporthe australafricana, Fusarium ophioides, Paecilomyces lecythidis, and Sporothrix stenoceras.</title>
        <authorList>
            <person name="Aylward J."/>
            <person name="Wilson A.M."/>
            <person name="Visagie C.M."/>
            <person name="Spraker J."/>
            <person name="Barnes I."/>
            <person name="Buitendag C."/>
            <person name="Ceriani C."/>
            <person name="Del Mar Angel L."/>
            <person name="du Plessis D."/>
            <person name="Fuchs T."/>
            <person name="Gasser K."/>
            <person name="Kramer D."/>
            <person name="Li W."/>
            <person name="Munsamy K."/>
            <person name="Piso A."/>
            <person name="Price J.L."/>
            <person name="Sonnekus B."/>
            <person name="Thomas C."/>
            <person name="van der Nest A."/>
            <person name="van Dijk A."/>
            <person name="van Heerden A."/>
            <person name="van Vuuren N."/>
            <person name="Yilmaz N."/>
            <person name="Duong T.A."/>
            <person name="van der Merwe N.A."/>
            <person name="Wingfield M.J."/>
            <person name="Wingfield B.D."/>
        </authorList>
    </citation>
    <scope>NUCLEOTIDE SEQUENCE [LARGE SCALE GENOMIC DNA]</scope>
    <source>
        <strain evidence="10 11">CMW 18167</strain>
    </source>
</reference>
<keyword evidence="4 6" id="KW-0175">Coiled coil</keyword>
<keyword evidence="2" id="KW-0963">Cytoplasm</keyword>
<dbReference type="Pfam" id="PF07989">
    <property type="entry name" value="Cnn_1N"/>
    <property type="match status" value="1"/>
</dbReference>
<sequence>MALPYIDTPRTEVDGNATYMTNGLRSVARSHLSALDSVENSFQTPSKEEDIIKSIENGRRRGSSGFSLRTPRAGSGPKVTRNALDDRRNLPSAAPPKGEFTPMMKSATRNNYLRNMSAARGNGAVQTPAYLRASYRSNANTPGLPPIDMTDIYGDDATATDDVTPLPQEVASSSAQSTPLPMLPGRDGAGVLNDGQNMMTLKEQEKIIDKLDKDNFGLKLKIHYLQEQLQKAGPEYNQAALQENTELKVTKITMQRDIARYKKNLLQAERDLETYRMQLQELREKAKRRQLDEEGRREMEWMREEVETRGNQVKELQEELKEAKDKQSDEIEKLRDEVEDLEATVREKDRIIDERDEEIENLKENDGKENEAAAELEAELERAREQLEELQESLERAKSEAQEAKESQEQAVEEKEKAEEDLRELQEEMANKSINTKGLGRQLEEKASRLEDELAELRADHDNVKAELDDKIRREADLENQLRDMQQEFAAEKGELQQELERLKNEREMVQQQRSDLSVRLRDVLDDVNRKADEKELLKTRHSALTDESAGLQRELARAQSTIRELEQALEDERQHALDDNQAILAEYKEEIERLQEEIESLQHEIEDKEGQFALDQDRWESTKRTLQSQKERAEEQAAGFKRTIEKLQDVELTLSGREAKLQEVIDSEKDRHLHEEAVLSRQVKELNDDIVNKRQVLDEQRNELLAVKDELRITRREESVLRDRVQALEDEIVLLQASLEEEQEYAKGQLKKGASDLENQLHKALGEKQNLRDQLAKVNIELHNTRASLAEVEAERDELQSHLDRTQNKFDDTHRLDQEKIELRKSKLRLESEVNRLKEERAALVEARDSLEKELNSEIERATAEENRLSTEIDKLQDKLLEKSNGRERELVSARSKVQRLEKRVQELEAHLSQQSALDNDISTAAADVSVLRHSLDEARKREKTLLQREADHKASVRDFKTRIAELERELHDLQMTKFESQSPHSSPSDKAQEELRKLRNQLSDSLKAMRRLKEKNRELERAALRDEDQKDLNELLKSSTIEAESLALKLSERDARVNELKQQLRRIREERASSIKRADSIARELETLQDRYEQAMEENYTKGDRKGKHEKEIRGLGKEILWLRARLRREEKFRRDLAWSKGLMELGERVRVACNEADLRMIAEMGIRAPDRKKMRDPRRKLRTVISAVMATVRMKNMSQEWSKARKIGDGLRRAKSELNKRRDSLRRKGIE</sequence>
<feature type="coiled-coil region" evidence="6">
    <location>
        <begin position="684"/>
        <end position="919"/>
    </location>
</feature>
<feature type="region of interest" description="Disordered" evidence="7">
    <location>
        <begin position="978"/>
        <end position="997"/>
    </location>
</feature>
<evidence type="ECO:0000259" key="9">
    <source>
        <dbReference type="Pfam" id="PF10495"/>
    </source>
</evidence>
<evidence type="ECO:0008006" key="12">
    <source>
        <dbReference type="Google" id="ProtNLM"/>
    </source>
</evidence>
<evidence type="ECO:0000256" key="4">
    <source>
        <dbReference type="ARBA" id="ARBA00023054"/>
    </source>
</evidence>
<evidence type="ECO:0000256" key="1">
    <source>
        <dbReference type="ARBA" id="ARBA00004267"/>
    </source>
</evidence>
<dbReference type="Gene3D" id="1.10.287.1490">
    <property type="match status" value="1"/>
</dbReference>